<feature type="domain" description="Carbohydrate kinase FGGY C-terminal" evidence="6">
    <location>
        <begin position="259"/>
        <end position="434"/>
    </location>
</feature>
<reference evidence="7 8" key="1">
    <citation type="submission" date="2020-10" db="EMBL/GenBank/DDBJ databases">
        <title>Genome Sequencing of Rodentibacter spp. strain DSM111151.</title>
        <authorList>
            <person name="Benga L."/>
            <person name="Lautwein T."/>
        </authorList>
    </citation>
    <scope>NUCLEOTIDE SEQUENCE [LARGE SCALE GENOMIC DNA]</scope>
    <source>
        <strain evidence="7 8">DSM 111151</strain>
    </source>
</reference>
<evidence type="ECO:0000256" key="3">
    <source>
        <dbReference type="ARBA" id="ARBA00022777"/>
    </source>
</evidence>
<keyword evidence="8" id="KW-1185">Reference proteome</keyword>
<dbReference type="RefSeq" id="WP_194811313.1">
    <property type="nucleotide sequence ID" value="NZ_CP063056.1"/>
</dbReference>
<sequence length="491" mass="55113">MNYYLGIDCGGTFIKALLINQQGEFVDCVKENIGVLSPQAGYAERDMSALWQSCANVINKLITQAGIFSQQIKCVGISAQGKGAFLLDKNHRPLGNAILSSDQRAYTITKIWKEKKIDQKCYALTAQHLWSGHPVSILKWIKENEPKRYSNIGSVLMSHDYLRFCLTGELYCEESNISESNFYNIHTRQYDIELLRLFDIEETYSVLPPIIKSNQIAGYITKSAAKISGLSEGTPVVGGAFDVTAAILCADIKNEKTINTILGTWNIVSGISSTFKYNEKQLIHGAYNGKYLVHDDSPTSIANLEWFLSQWQHKSYDQINLTVSKLPPVSTNILFVPFLYGSNFGNLPGGIYGLQTHHTQAHLLQAIYEGVIFALMHHINRVKELFHNADRLCVMGGITKSTIWLQMLADISGMELEILDIDEAGCLGAALLAMQGCNINTSHILEKYHRHKRYISPNSKNISLYRNKYTRYLNLISVLNDMDSKEIAHGR</sequence>
<evidence type="ECO:0000313" key="8">
    <source>
        <dbReference type="Proteomes" id="UP000663069"/>
    </source>
</evidence>
<dbReference type="InterPro" id="IPR018483">
    <property type="entry name" value="Carb_kinase_FGGY_CS"/>
</dbReference>
<dbReference type="CDD" id="cd07802">
    <property type="entry name" value="ASKHA_NBD_FGGY_EcLyxK-like"/>
    <property type="match status" value="1"/>
</dbReference>
<comment type="similarity">
    <text evidence="1 4">Belongs to the FGGY kinase family.</text>
</comment>
<evidence type="ECO:0000259" key="6">
    <source>
        <dbReference type="Pfam" id="PF02782"/>
    </source>
</evidence>
<evidence type="ECO:0000313" key="7">
    <source>
        <dbReference type="EMBL" id="QPB41718.1"/>
    </source>
</evidence>
<dbReference type="PANTHER" id="PTHR43095">
    <property type="entry name" value="SUGAR KINASE"/>
    <property type="match status" value="1"/>
</dbReference>
<name>A0ABX6UWI0_9PAST</name>
<dbReference type="PROSITE" id="PS00445">
    <property type="entry name" value="FGGY_KINASES_2"/>
    <property type="match status" value="1"/>
</dbReference>
<dbReference type="PANTHER" id="PTHR43095:SF3">
    <property type="entry name" value="L-XYLULOSE_3-KETO-L-GULONATE KINASE"/>
    <property type="match status" value="1"/>
</dbReference>
<proteinExistence type="inferred from homology"/>
<dbReference type="InterPro" id="IPR050406">
    <property type="entry name" value="FGGY_Carb_Kinase"/>
</dbReference>
<dbReference type="InterPro" id="IPR000577">
    <property type="entry name" value="Carb_kinase_FGGY"/>
</dbReference>
<dbReference type="Pfam" id="PF00370">
    <property type="entry name" value="FGGY_N"/>
    <property type="match status" value="1"/>
</dbReference>
<protein>
    <submittedName>
        <fullName evidence="7">Carbohydrate kinase</fullName>
    </submittedName>
</protein>
<dbReference type="GO" id="GO:0016301">
    <property type="term" value="F:kinase activity"/>
    <property type="evidence" value="ECO:0007669"/>
    <property type="project" value="UniProtKB-KW"/>
</dbReference>
<feature type="domain" description="Carbohydrate kinase FGGY N-terminal" evidence="5">
    <location>
        <begin position="3"/>
        <end position="249"/>
    </location>
</feature>
<keyword evidence="2 4" id="KW-0808">Transferase</keyword>
<evidence type="ECO:0000259" key="5">
    <source>
        <dbReference type="Pfam" id="PF00370"/>
    </source>
</evidence>
<dbReference type="Gene3D" id="3.30.420.40">
    <property type="match status" value="2"/>
</dbReference>
<dbReference type="SUPFAM" id="SSF53067">
    <property type="entry name" value="Actin-like ATPase domain"/>
    <property type="match status" value="2"/>
</dbReference>
<accession>A0ABX6UWI0</accession>
<dbReference type="PIRSF" id="PIRSF000538">
    <property type="entry name" value="GlpK"/>
    <property type="match status" value="1"/>
</dbReference>
<dbReference type="Pfam" id="PF02782">
    <property type="entry name" value="FGGY_C"/>
    <property type="match status" value="1"/>
</dbReference>
<dbReference type="InterPro" id="IPR018485">
    <property type="entry name" value="FGGY_C"/>
</dbReference>
<organism evidence="7 8">
    <name type="scientific">Rodentibacter haemolyticus</name>
    <dbReference type="NCBI Taxonomy" id="2778911"/>
    <lineage>
        <taxon>Bacteria</taxon>
        <taxon>Pseudomonadati</taxon>
        <taxon>Pseudomonadota</taxon>
        <taxon>Gammaproteobacteria</taxon>
        <taxon>Pasteurellales</taxon>
        <taxon>Pasteurellaceae</taxon>
        <taxon>Rodentibacter</taxon>
    </lineage>
</organism>
<dbReference type="InterPro" id="IPR018484">
    <property type="entry name" value="FGGY_N"/>
</dbReference>
<dbReference type="Proteomes" id="UP000663069">
    <property type="component" value="Chromosome"/>
</dbReference>
<dbReference type="InterPro" id="IPR043129">
    <property type="entry name" value="ATPase_NBD"/>
</dbReference>
<dbReference type="EMBL" id="CP063056">
    <property type="protein sequence ID" value="QPB41718.1"/>
    <property type="molecule type" value="Genomic_DNA"/>
</dbReference>
<evidence type="ECO:0000256" key="1">
    <source>
        <dbReference type="ARBA" id="ARBA00009156"/>
    </source>
</evidence>
<keyword evidence="3 4" id="KW-0418">Kinase</keyword>
<evidence type="ECO:0000256" key="2">
    <source>
        <dbReference type="ARBA" id="ARBA00022679"/>
    </source>
</evidence>
<gene>
    <name evidence="7" type="ORF">IHV77_07155</name>
</gene>
<evidence type="ECO:0000256" key="4">
    <source>
        <dbReference type="RuleBase" id="RU003733"/>
    </source>
</evidence>